<gene>
    <name evidence="1" type="ORF">PAUS00366_LOCUS18441</name>
</gene>
<accession>A0A7S4END8</accession>
<dbReference type="EMBL" id="HBIX01027206">
    <property type="protein sequence ID" value="CAE0725684.1"/>
    <property type="molecule type" value="Transcribed_RNA"/>
</dbReference>
<name>A0A7S4END8_9STRA</name>
<dbReference type="AlphaFoldDB" id="A0A7S4END8"/>
<proteinExistence type="predicted"/>
<protein>
    <submittedName>
        <fullName evidence="1">Uncharacterized protein</fullName>
    </submittedName>
</protein>
<evidence type="ECO:0000313" key="1">
    <source>
        <dbReference type="EMBL" id="CAE0725684.1"/>
    </source>
</evidence>
<sequence>MNERVVINDSRLETREEIASLVGESSSMNMSHESCTWLVSVPASTKSSIKIEFIIKQQTRGIVALHLVSSRFVGVQFDRLELRVPAHDTTRHATKESTASHTAMARAVSFRGREP</sequence>
<reference evidence="1" key="1">
    <citation type="submission" date="2021-01" db="EMBL/GenBank/DDBJ databases">
        <authorList>
            <person name="Corre E."/>
            <person name="Pelletier E."/>
            <person name="Niang G."/>
            <person name="Scheremetjew M."/>
            <person name="Finn R."/>
            <person name="Kale V."/>
            <person name="Holt S."/>
            <person name="Cochrane G."/>
            <person name="Meng A."/>
            <person name="Brown T."/>
            <person name="Cohen L."/>
        </authorList>
    </citation>
    <scope>NUCLEOTIDE SEQUENCE</scope>
    <source>
        <strain evidence="1">10249 10 AB</strain>
    </source>
</reference>
<organism evidence="1">
    <name type="scientific">Pseudo-nitzschia australis</name>
    <dbReference type="NCBI Taxonomy" id="44445"/>
    <lineage>
        <taxon>Eukaryota</taxon>
        <taxon>Sar</taxon>
        <taxon>Stramenopiles</taxon>
        <taxon>Ochrophyta</taxon>
        <taxon>Bacillariophyta</taxon>
        <taxon>Bacillariophyceae</taxon>
        <taxon>Bacillariophycidae</taxon>
        <taxon>Bacillariales</taxon>
        <taxon>Bacillariaceae</taxon>
        <taxon>Pseudo-nitzschia</taxon>
    </lineage>
</organism>